<dbReference type="RefSeq" id="WP_245902727.1">
    <property type="nucleotide sequence ID" value="NZ_QLSZ01000014.1"/>
</dbReference>
<dbReference type="NCBIfam" id="TIGR00099">
    <property type="entry name" value="Cof-subfamily"/>
    <property type="match status" value="1"/>
</dbReference>
<dbReference type="PANTHER" id="PTHR10000:SF53">
    <property type="entry name" value="5-AMINO-6-(5-PHOSPHO-D-RIBITYLAMINO)URACIL PHOSPHATASE YBJI-RELATED"/>
    <property type="match status" value="1"/>
</dbReference>
<dbReference type="EMBL" id="QLSZ01000014">
    <property type="protein sequence ID" value="RAR69995.1"/>
    <property type="molecule type" value="Genomic_DNA"/>
</dbReference>
<keyword evidence="2" id="KW-1185">Reference proteome</keyword>
<proteinExistence type="predicted"/>
<dbReference type="CDD" id="cd07518">
    <property type="entry name" value="HAD_YbiV-Like"/>
    <property type="match status" value="1"/>
</dbReference>
<dbReference type="PANTHER" id="PTHR10000">
    <property type="entry name" value="PHOSPHOSERINE PHOSPHATASE"/>
    <property type="match status" value="1"/>
</dbReference>
<dbReference type="NCBIfam" id="TIGR01484">
    <property type="entry name" value="HAD-SF-IIB"/>
    <property type="match status" value="1"/>
</dbReference>
<dbReference type="SFLD" id="SFLDG01140">
    <property type="entry name" value="C2.B:_Phosphomannomutase_and_P"/>
    <property type="match status" value="1"/>
</dbReference>
<protein>
    <submittedName>
        <fullName evidence="1">Uncharacterized protein</fullName>
    </submittedName>
</protein>
<dbReference type="Gene3D" id="3.40.50.1000">
    <property type="entry name" value="HAD superfamily/HAD-like"/>
    <property type="match status" value="1"/>
</dbReference>
<dbReference type="Gene3D" id="3.30.1240.10">
    <property type="match status" value="1"/>
</dbReference>
<dbReference type="AlphaFoldDB" id="A0A328YBU9"/>
<accession>A0A328YBU9</accession>
<dbReference type="Proteomes" id="UP000248840">
    <property type="component" value="Unassembled WGS sequence"/>
</dbReference>
<organism evidence="1 2">
    <name type="scientific">Flavobacterium aciduliphilum</name>
    <dbReference type="NCBI Taxonomy" id="1101402"/>
    <lineage>
        <taxon>Bacteria</taxon>
        <taxon>Pseudomonadati</taxon>
        <taxon>Bacteroidota</taxon>
        <taxon>Flavobacteriia</taxon>
        <taxon>Flavobacteriales</taxon>
        <taxon>Flavobacteriaceae</taxon>
        <taxon>Flavobacterium</taxon>
    </lineage>
</organism>
<name>A0A328YBU9_9FLAO</name>
<sequence length="266" mass="30410">MDKLNNIKLVVSDLDSTLLDSHHNLPDDFWDVEAQLHQRNILFAIASGRQFYTIKSLFSKGSDRLLFLAENGTYGSYQGVELFTIPLTRNEVVEFIKVGRTLSKAYLVLCGTKSAYVENTEATFLEEVKKYYTQLEIVSDLTQVSDVILKVTLCDFDAVTTNSFKKFQSYQNDYKIVISGAIWLDITNKKAHKGKAIEFIQKKFNITSAETMAFGDYLNDYEMMEQAYYSFAMKNAHKEIVAISNFQTKDDCEHQGVTKTIKELLL</sequence>
<dbReference type="InterPro" id="IPR036412">
    <property type="entry name" value="HAD-like_sf"/>
</dbReference>
<dbReference type="Pfam" id="PF08282">
    <property type="entry name" value="Hydrolase_3"/>
    <property type="match status" value="1"/>
</dbReference>
<dbReference type="InterPro" id="IPR023214">
    <property type="entry name" value="HAD_sf"/>
</dbReference>
<gene>
    <name evidence="1" type="ORF">CLV55_11438</name>
</gene>
<dbReference type="InterPro" id="IPR006379">
    <property type="entry name" value="HAD-SF_hydro_IIB"/>
</dbReference>
<evidence type="ECO:0000313" key="2">
    <source>
        <dbReference type="Proteomes" id="UP000248840"/>
    </source>
</evidence>
<dbReference type="GO" id="GO:0000287">
    <property type="term" value="F:magnesium ion binding"/>
    <property type="evidence" value="ECO:0007669"/>
    <property type="project" value="TreeGrafter"/>
</dbReference>
<comment type="caution">
    <text evidence="1">The sequence shown here is derived from an EMBL/GenBank/DDBJ whole genome shotgun (WGS) entry which is preliminary data.</text>
</comment>
<dbReference type="GO" id="GO:0005829">
    <property type="term" value="C:cytosol"/>
    <property type="evidence" value="ECO:0007669"/>
    <property type="project" value="TreeGrafter"/>
</dbReference>
<dbReference type="SFLD" id="SFLDS00003">
    <property type="entry name" value="Haloacid_Dehalogenase"/>
    <property type="match status" value="1"/>
</dbReference>
<dbReference type="GO" id="GO:0016791">
    <property type="term" value="F:phosphatase activity"/>
    <property type="evidence" value="ECO:0007669"/>
    <property type="project" value="TreeGrafter"/>
</dbReference>
<reference evidence="1 2" key="1">
    <citation type="submission" date="2018-06" db="EMBL/GenBank/DDBJ databases">
        <title>Genomic Encyclopedia of Archaeal and Bacterial Type Strains, Phase II (KMG-II): from individual species to whole genera.</title>
        <authorList>
            <person name="Goeker M."/>
        </authorList>
    </citation>
    <scope>NUCLEOTIDE SEQUENCE [LARGE SCALE GENOMIC DNA]</scope>
    <source>
        <strain evidence="1 2">DSM 25663</strain>
    </source>
</reference>
<evidence type="ECO:0000313" key="1">
    <source>
        <dbReference type="EMBL" id="RAR69995.1"/>
    </source>
</evidence>
<dbReference type="InterPro" id="IPR000150">
    <property type="entry name" value="Cof"/>
</dbReference>
<dbReference type="SUPFAM" id="SSF56784">
    <property type="entry name" value="HAD-like"/>
    <property type="match status" value="1"/>
</dbReference>